<dbReference type="PROSITE" id="PS51004">
    <property type="entry name" value="SEMA"/>
    <property type="match status" value="1"/>
</dbReference>
<evidence type="ECO:0000256" key="8">
    <source>
        <dbReference type="ARBA" id="ARBA00023157"/>
    </source>
</evidence>
<evidence type="ECO:0000313" key="15">
    <source>
        <dbReference type="Proteomes" id="UP000283210"/>
    </source>
</evidence>
<evidence type="ECO:0000256" key="5">
    <source>
        <dbReference type="ARBA" id="ARBA00022737"/>
    </source>
</evidence>
<keyword evidence="5" id="KW-0677">Repeat</keyword>
<evidence type="ECO:0000256" key="6">
    <source>
        <dbReference type="ARBA" id="ARBA00022989"/>
    </source>
</evidence>
<dbReference type="PANTHER" id="PTHR22625:SF61">
    <property type="entry name" value="HEPATOCYTE GROWTH FACTOR RECEPTOR"/>
    <property type="match status" value="1"/>
</dbReference>
<evidence type="ECO:0000256" key="10">
    <source>
        <dbReference type="PROSITE-ProRule" id="PRU00352"/>
    </source>
</evidence>
<evidence type="ECO:0000256" key="3">
    <source>
        <dbReference type="ARBA" id="ARBA00022692"/>
    </source>
</evidence>
<dbReference type="InterPro" id="IPR013783">
    <property type="entry name" value="Ig-like_fold"/>
</dbReference>
<keyword evidence="8" id="KW-1015">Disulfide bond</keyword>
<accession>A0A3S2PW35</accession>
<evidence type="ECO:0000259" key="13">
    <source>
        <dbReference type="PROSITE" id="PS51004"/>
    </source>
</evidence>
<dbReference type="AlphaFoldDB" id="A0A3S2PW35"/>
<reference evidence="14 15" key="2">
    <citation type="submission" date="2019-01" db="EMBL/GenBank/DDBJ databases">
        <title>A chromosome length genome reference of the Java medaka (oryzias javanicus).</title>
        <authorList>
            <person name="Herpin A."/>
            <person name="Takehana Y."/>
            <person name="Naruse K."/>
            <person name="Ansai S."/>
            <person name="Kawaguchi M."/>
        </authorList>
    </citation>
    <scope>NUCLEOTIDE SEQUENCE [LARGE SCALE GENOMIC DNA]</scope>
    <source>
        <strain evidence="14">RS831</strain>
        <tissue evidence="14">Whole body</tissue>
    </source>
</reference>
<feature type="transmembrane region" description="Helical" evidence="11">
    <location>
        <begin position="921"/>
        <end position="944"/>
    </location>
</feature>
<keyword evidence="3 11" id="KW-0812">Transmembrane</keyword>
<dbReference type="SMART" id="SM00630">
    <property type="entry name" value="Sema"/>
    <property type="match status" value="1"/>
</dbReference>
<keyword evidence="15" id="KW-1185">Reference proteome</keyword>
<dbReference type="SUPFAM" id="SSF103575">
    <property type="entry name" value="Plexin repeat"/>
    <property type="match status" value="1"/>
</dbReference>
<dbReference type="GO" id="GO:0030334">
    <property type="term" value="P:regulation of cell migration"/>
    <property type="evidence" value="ECO:0007669"/>
    <property type="project" value="TreeGrafter"/>
</dbReference>
<evidence type="ECO:0000256" key="1">
    <source>
        <dbReference type="ARBA" id="ARBA00004167"/>
    </source>
</evidence>
<dbReference type="PANTHER" id="PTHR22625">
    <property type="entry name" value="PLEXIN"/>
    <property type="match status" value="1"/>
</dbReference>
<dbReference type="CDD" id="cd01179">
    <property type="entry name" value="IPT_plexin_repeat2"/>
    <property type="match status" value="1"/>
</dbReference>
<sequence length="1014" mass="112315">MDSLLFSALLWVIFPSVRGWCDHASEKTDLNLSVTYDLPTFTADFPIQNMVILDGIIYVGAINRIYALSPNLTKLSEYHTGPLSASDTCGQTRARRGGGERVDNHNIALVVEKMYDQGLYSCGSEDNGVCRRHVLNEGSGLKTVDEDVECFANRVGLGTGQPSDSDVVVSPSGSQVLNVESNIINFFVGNSEIPGRENMTSMTTHPHTISLRKMRTSQDGFTFESSSSYMDLIPSLRGNYYLRYVYSFHSGPFAYFLTVQKVSWDSEAYHTRIVRMCSSDKSIRRYVEMPLECISTNKRRRRSASMKVFNILQAAHFTTVEKGEDVLFAAFAQGKPNSPEPTPNSAICIMTIKQINERFRWYMQECSTVEPYHFTGSDRKSCHNVTPSDDCDPHEGISEGKESAYRLQVTHFVQRLEYWHTDLTNTLVTSVLAAPVNDGTVIYLGTADGRHIQVLYSRSSSPHVNIRLDSRPVSASVALPGTGHSEGAVIVATGNKITKIPLTGPGCSQMTTCTSCLLSSKVTECGWCNGRCTRRHECPSSSTWTQDYCVPVITKFFPASGPLRGSTTVTICGHNFGFDKTKTFKGSETLTVSVNVAGAPCKSTEENVRRWTEIQCSPVFRGNFTPSGHKVKVTSGHKVATMEGFTFVDPVISDIFPTFGPKSGNTMLTIRGTFLDTGNERSVTIGKKICQIQSLTSTMITCKTPSHASPSKEWVKLTVDSVERQATTQFTYNEDPIIINIQPSHSFMSGGCTVSARGFFLQSGLQPQMVVTVGQDSAAVFHVSCEYGENQTSIQCTTPSLAKLALHHALVTKVTFVLDGYSTPQLDLIYVEDPLFQDPKLTSKDNKSIVELKGDRMDREAMNCKLLTVSNHSCESLTVVGNTLKCTVPPELQNKELEVEWRQADSIRTLGRVMLAQEQDYTGLIVGCIFFSLLLLLLGTVLMWKRNKHIDDLSEVWYDSRGHIQHLDRLANARSVSPTNEMVSHESVDYRTTLLEDQGVDRPETCRAPPCLRG</sequence>
<keyword evidence="6 11" id="KW-1133">Transmembrane helix</keyword>
<dbReference type="EMBL" id="CM012442">
    <property type="protein sequence ID" value="RVE71329.1"/>
    <property type="molecule type" value="Genomic_DNA"/>
</dbReference>
<evidence type="ECO:0000256" key="7">
    <source>
        <dbReference type="ARBA" id="ARBA00023136"/>
    </source>
</evidence>
<dbReference type="Pfam" id="PF01403">
    <property type="entry name" value="Sema"/>
    <property type="match status" value="1"/>
</dbReference>
<dbReference type="InterPro" id="IPR031148">
    <property type="entry name" value="Plexin"/>
</dbReference>
<dbReference type="InterPro" id="IPR002909">
    <property type="entry name" value="IPT_dom"/>
</dbReference>
<feature type="chain" id="PRO_5018649073" description="Sema domain-containing protein" evidence="12">
    <location>
        <begin position="20"/>
        <end position="1014"/>
    </location>
</feature>
<dbReference type="GO" id="GO:0017154">
    <property type="term" value="F:semaphorin receptor activity"/>
    <property type="evidence" value="ECO:0007669"/>
    <property type="project" value="InterPro"/>
</dbReference>
<comment type="similarity">
    <text evidence="2">Belongs to the plexin family.</text>
</comment>
<dbReference type="SUPFAM" id="SSF81296">
    <property type="entry name" value="E set domains"/>
    <property type="match status" value="3"/>
</dbReference>
<dbReference type="FunFam" id="2.60.40.10:FF:000213">
    <property type="entry name" value="Hepatocyte growth factor receptor"/>
    <property type="match status" value="1"/>
</dbReference>
<feature type="signal peptide" evidence="12">
    <location>
        <begin position="1"/>
        <end position="19"/>
    </location>
</feature>
<dbReference type="InterPro" id="IPR015943">
    <property type="entry name" value="WD40/YVTN_repeat-like_dom_sf"/>
</dbReference>
<dbReference type="Proteomes" id="UP000283210">
    <property type="component" value="Chromosome 6"/>
</dbReference>
<dbReference type="GO" id="GO:0007411">
    <property type="term" value="P:axon guidance"/>
    <property type="evidence" value="ECO:0007669"/>
    <property type="project" value="UniProtKB-ARBA"/>
</dbReference>
<dbReference type="Pfam" id="PF01833">
    <property type="entry name" value="TIG"/>
    <property type="match status" value="3"/>
</dbReference>
<dbReference type="SMART" id="SM00429">
    <property type="entry name" value="IPT"/>
    <property type="match status" value="3"/>
</dbReference>
<evidence type="ECO:0000313" key="14">
    <source>
        <dbReference type="EMBL" id="RVE71329.1"/>
    </source>
</evidence>
<dbReference type="Gene3D" id="2.60.40.10">
    <property type="entry name" value="Immunoglobulins"/>
    <property type="match status" value="3"/>
</dbReference>
<dbReference type="Pfam" id="PF01437">
    <property type="entry name" value="PSI"/>
    <property type="match status" value="1"/>
</dbReference>
<dbReference type="InterPro" id="IPR036352">
    <property type="entry name" value="Semap_dom_sf"/>
</dbReference>
<comment type="caution">
    <text evidence="10">Lacks conserved residue(s) required for the propagation of feature annotation.</text>
</comment>
<dbReference type="SUPFAM" id="SSF101912">
    <property type="entry name" value="Sema domain"/>
    <property type="match status" value="1"/>
</dbReference>
<evidence type="ECO:0000256" key="4">
    <source>
        <dbReference type="ARBA" id="ARBA00022729"/>
    </source>
</evidence>
<protein>
    <recommendedName>
        <fullName evidence="13">Sema domain-containing protein</fullName>
    </recommendedName>
</protein>
<dbReference type="GO" id="GO:0002116">
    <property type="term" value="C:semaphorin receptor complex"/>
    <property type="evidence" value="ECO:0007669"/>
    <property type="project" value="TreeGrafter"/>
</dbReference>
<dbReference type="OrthoDB" id="9985181at2759"/>
<comment type="subcellular location">
    <subcellularLocation>
        <location evidence="1">Membrane</location>
        <topology evidence="1">Single-pass membrane protein</topology>
    </subcellularLocation>
</comment>
<keyword evidence="4 12" id="KW-0732">Signal</keyword>
<dbReference type="Gene3D" id="3.30.1680.10">
    <property type="entry name" value="ligand-binding face of the semaphorins, domain 2"/>
    <property type="match status" value="1"/>
</dbReference>
<evidence type="ECO:0000256" key="12">
    <source>
        <dbReference type="SAM" id="SignalP"/>
    </source>
</evidence>
<name>A0A3S2PW35_ORYJA</name>
<gene>
    <name evidence="14" type="ORF">OJAV_G00050800</name>
</gene>
<dbReference type="Gene3D" id="2.130.10.10">
    <property type="entry name" value="YVTN repeat-like/Quinoprotein amine dehydrogenase"/>
    <property type="match status" value="1"/>
</dbReference>
<keyword evidence="9" id="KW-0325">Glycoprotein</keyword>
<dbReference type="InterPro" id="IPR016201">
    <property type="entry name" value="PSI"/>
</dbReference>
<dbReference type="InterPro" id="IPR014756">
    <property type="entry name" value="Ig_E-set"/>
</dbReference>
<evidence type="ECO:0000256" key="2">
    <source>
        <dbReference type="ARBA" id="ARBA00010297"/>
    </source>
</evidence>
<organism evidence="14 15">
    <name type="scientific">Oryzias javanicus</name>
    <name type="common">Javanese ricefish</name>
    <name type="synonym">Aplocheilus javanicus</name>
    <dbReference type="NCBI Taxonomy" id="123683"/>
    <lineage>
        <taxon>Eukaryota</taxon>
        <taxon>Metazoa</taxon>
        <taxon>Chordata</taxon>
        <taxon>Craniata</taxon>
        <taxon>Vertebrata</taxon>
        <taxon>Euteleostomi</taxon>
        <taxon>Actinopterygii</taxon>
        <taxon>Neopterygii</taxon>
        <taxon>Teleostei</taxon>
        <taxon>Neoteleostei</taxon>
        <taxon>Acanthomorphata</taxon>
        <taxon>Ovalentaria</taxon>
        <taxon>Atherinomorphae</taxon>
        <taxon>Beloniformes</taxon>
        <taxon>Adrianichthyidae</taxon>
        <taxon>Oryziinae</taxon>
        <taxon>Oryzias</taxon>
    </lineage>
</organism>
<keyword evidence="7 11" id="KW-0472">Membrane</keyword>
<dbReference type="GO" id="GO:0005886">
    <property type="term" value="C:plasma membrane"/>
    <property type="evidence" value="ECO:0007669"/>
    <property type="project" value="TreeGrafter"/>
</dbReference>
<proteinExistence type="inferred from homology"/>
<dbReference type="InterPro" id="IPR002165">
    <property type="entry name" value="Plexin_repeat"/>
</dbReference>
<evidence type="ECO:0000256" key="11">
    <source>
        <dbReference type="SAM" id="Phobius"/>
    </source>
</evidence>
<reference evidence="14 15" key="1">
    <citation type="submission" date="2018-11" db="EMBL/GenBank/DDBJ databases">
        <authorList>
            <person name="Lopez-Roques C."/>
            <person name="Donnadieu C."/>
            <person name="Bouchez O."/>
            <person name="Klopp C."/>
            <person name="Cabau C."/>
            <person name="Zahm M."/>
        </authorList>
    </citation>
    <scope>NUCLEOTIDE SEQUENCE [LARGE SCALE GENOMIC DNA]</scope>
    <source>
        <strain evidence="14">RS831</strain>
        <tissue evidence="14">Whole body</tissue>
    </source>
</reference>
<feature type="domain" description="Sema" evidence="13">
    <location>
        <begin position="22"/>
        <end position="502"/>
    </location>
</feature>
<dbReference type="InterPro" id="IPR001627">
    <property type="entry name" value="Semap_dom"/>
</dbReference>
<evidence type="ECO:0000256" key="9">
    <source>
        <dbReference type="ARBA" id="ARBA00023180"/>
    </source>
</evidence>
<dbReference type="SMART" id="SM00423">
    <property type="entry name" value="PSI"/>
    <property type="match status" value="1"/>
</dbReference>